<dbReference type="VEuPathDB" id="FungiDB:CLCR_00813"/>
<dbReference type="Pfam" id="PF00083">
    <property type="entry name" value="Sugar_tr"/>
    <property type="match status" value="1"/>
</dbReference>
<feature type="transmembrane region" description="Helical" evidence="8">
    <location>
        <begin position="450"/>
        <end position="468"/>
    </location>
</feature>
<dbReference type="InterPro" id="IPR036259">
    <property type="entry name" value="MFS_trans_sf"/>
</dbReference>
<keyword evidence="6 8" id="KW-0472">Membrane</keyword>
<dbReference type="VEuPathDB" id="FungiDB:G647_01741"/>
<comment type="subcellular location">
    <subcellularLocation>
        <location evidence="1">Membrane</location>
        <topology evidence="1">Multi-pass membrane protein</topology>
    </subcellularLocation>
</comment>
<dbReference type="EMBL" id="LGRB01000004">
    <property type="protein sequence ID" value="OCT54480.1"/>
    <property type="molecule type" value="Genomic_DNA"/>
</dbReference>
<feature type="transmembrane region" description="Helical" evidence="8">
    <location>
        <begin position="115"/>
        <end position="133"/>
    </location>
</feature>
<evidence type="ECO:0000313" key="10">
    <source>
        <dbReference type="EMBL" id="OCT54480.1"/>
    </source>
</evidence>
<feature type="transmembrane region" description="Helical" evidence="8">
    <location>
        <begin position="480"/>
        <end position="499"/>
    </location>
</feature>
<dbReference type="OrthoDB" id="6133115at2759"/>
<evidence type="ECO:0000313" key="11">
    <source>
        <dbReference type="Proteomes" id="UP000094526"/>
    </source>
</evidence>
<accession>A0A1C1D1D7</accession>
<dbReference type="InterPro" id="IPR020846">
    <property type="entry name" value="MFS_dom"/>
</dbReference>
<keyword evidence="10" id="KW-0762">Sugar transport</keyword>
<reference evidence="11" key="1">
    <citation type="submission" date="2015-07" db="EMBL/GenBank/DDBJ databases">
        <authorList>
            <person name="Teixeira M.M."/>
            <person name="Souza R.C."/>
            <person name="Almeida L.G."/>
            <person name="Vicente V.A."/>
            <person name="de Hoog S."/>
            <person name="Bocca A.L."/>
            <person name="de Almeida S.R."/>
            <person name="Vasconcelos A.T."/>
            <person name="Felipe M.S."/>
        </authorList>
    </citation>
    <scope>NUCLEOTIDE SEQUENCE [LARGE SCALE GENOMIC DNA]</scope>
    <source>
        <strain evidence="11">KSF</strain>
    </source>
</reference>
<comment type="similarity">
    <text evidence="2 7">Belongs to the major facilitator superfamily. Sugar transporter (TC 2.A.1.1) family.</text>
</comment>
<dbReference type="SUPFAM" id="SSF103473">
    <property type="entry name" value="MFS general substrate transporter"/>
    <property type="match status" value="1"/>
</dbReference>
<dbReference type="InterPro" id="IPR005828">
    <property type="entry name" value="MFS_sugar_transport-like"/>
</dbReference>
<dbReference type="PANTHER" id="PTHR48022">
    <property type="entry name" value="PLASTIDIC GLUCOSE TRANSPORTER 4"/>
    <property type="match status" value="1"/>
</dbReference>
<dbReference type="Proteomes" id="UP000094526">
    <property type="component" value="Unassembled WGS sequence"/>
</dbReference>
<evidence type="ECO:0000256" key="6">
    <source>
        <dbReference type="ARBA" id="ARBA00023136"/>
    </source>
</evidence>
<comment type="caution">
    <text evidence="10">The sequence shown here is derived from an EMBL/GenBank/DDBJ whole genome shotgun (WGS) entry which is preliminary data.</text>
</comment>
<dbReference type="InterPro" id="IPR050360">
    <property type="entry name" value="MFS_Sugar_Transporters"/>
</dbReference>
<keyword evidence="3 7" id="KW-0813">Transport</keyword>
<dbReference type="PANTHER" id="PTHR48022:SF29">
    <property type="entry name" value="SUGAR TRANSPORTER, PUTATIVE (AFU_ORTHOLOGUE AFUA_6G14500)-RELATED"/>
    <property type="match status" value="1"/>
</dbReference>
<organism evidence="10 11">
    <name type="scientific">Cladophialophora carrionii</name>
    <dbReference type="NCBI Taxonomy" id="86049"/>
    <lineage>
        <taxon>Eukaryota</taxon>
        <taxon>Fungi</taxon>
        <taxon>Dikarya</taxon>
        <taxon>Ascomycota</taxon>
        <taxon>Pezizomycotina</taxon>
        <taxon>Eurotiomycetes</taxon>
        <taxon>Chaetothyriomycetidae</taxon>
        <taxon>Chaetothyriales</taxon>
        <taxon>Herpotrichiellaceae</taxon>
        <taxon>Cladophialophora</taxon>
    </lineage>
</organism>
<feature type="transmembrane region" description="Helical" evidence="8">
    <location>
        <begin position="153"/>
        <end position="176"/>
    </location>
</feature>
<evidence type="ECO:0000256" key="4">
    <source>
        <dbReference type="ARBA" id="ARBA00022692"/>
    </source>
</evidence>
<keyword evidence="4 8" id="KW-0812">Transmembrane</keyword>
<dbReference type="GO" id="GO:0005351">
    <property type="term" value="F:carbohydrate:proton symporter activity"/>
    <property type="evidence" value="ECO:0007669"/>
    <property type="project" value="TreeGrafter"/>
</dbReference>
<feature type="transmembrane region" description="Helical" evidence="8">
    <location>
        <begin position="84"/>
        <end position="103"/>
    </location>
</feature>
<dbReference type="FunFam" id="1.20.1250.20:FF:000117">
    <property type="entry name" value="MFS hexose transporter"/>
    <property type="match status" value="1"/>
</dbReference>
<evidence type="ECO:0000256" key="5">
    <source>
        <dbReference type="ARBA" id="ARBA00022989"/>
    </source>
</evidence>
<evidence type="ECO:0000259" key="9">
    <source>
        <dbReference type="PROSITE" id="PS50850"/>
    </source>
</evidence>
<evidence type="ECO:0000256" key="1">
    <source>
        <dbReference type="ARBA" id="ARBA00004141"/>
    </source>
</evidence>
<proteinExistence type="inferred from homology"/>
<evidence type="ECO:0000256" key="8">
    <source>
        <dbReference type="SAM" id="Phobius"/>
    </source>
</evidence>
<dbReference type="eggNOG" id="KOG0254">
    <property type="taxonomic scope" value="Eukaryota"/>
</dbReference>
<evidence type="ECO:0000256" key="2">
    <source>
        <dbReference type="ARBA" id="ARBA00010992"/>
    </source>
</evidence>
<feature type="transmembrane region" description="Helical" evidence="8">
    <location>
        <begin position="376"/>
        <end position="394"/>
    </location>
</feature>
<keyword evidence="5 8" id="KW-1133">Transmembrane helix</keyword>
<protein>
    <submittedName>
        <fullName evidence="10">Putative MFS sugar transporter</fullName>
    </submittedName>
</protein>
<dbReference type="AlphaFoldDB" id="A0A1C1D1D7"/>
<dbReference type="InterPro" id="IPR003663">
    <property type="entry name" value="Sugar/inositol_transpt"/>
</dbReference>
<evidence type="ECO:0000256" key="7">
    <source>
        <dbReference type="RuleBase" id="RU003346"/>
    </source>
</evidence>
<feature type="transmembrane region" description="Helical" evidence="8">
    <location>
        <begin position="414"/>
        <end position="438"/>
    </location>
</feature>
<gene>
    <name evidence="10" type="ORF">CLCR_00813</name>
</gene>
<feature type="domain" description="Major facilitator superfamily (MFS) profile" evidence="9">
    <location>
        <begin position="46"/>
        <end position="503"/>
    </location>
</feature>
<dbReference type="Gene3D" id="1.20.1250.20">
    <property type="entry name" value="MFS general substrate transporter like domains"/>
    <property type="match status" value="1"/>
</dbReference>
<dbReference type="NCBIfam" id="TIGR00879">
    <property type="entry name" value="SP"/>
    <property type="match status" value="1"/>
</dbReference>
<name>A0A1C1D1D7_9EURO</name>
<dbReference type="PROSITE" id="PS50850">
    <property type="entry name" value="MFS"/>
    <property type="match status" value="1"/>
</dbReference>
<keyword evidence="11" id="KW-1185">Reference proteome</keyword>
<sequence>MATTTKLFKKATHEIGASDPILTRIAAEDKVPWYQKPNLRYLYLMLFPTCMGIELTSGFDSQLINALQIVPSWVEYFGDPQGSLKGIIAAAYSLGAILSLPFIPIVNDRLGRRGSIFGGSCIMIVGALVQGFSRNASRNEASSLIHVLNPVGMYIAARIILGFGIPTCIVSGSALIGELGYPKERPVLTSLFNVSYFIGQISAAGITFGTNSIASNWGWRIPSLLQMAPSLLQIVFVYFIPESPRWLVTKDRSEEAYDILVKYHAEGDRESEFVRAEMAQMQTTIRLELEASKKSWLSVFSTAGMRRRVFLSSFLGLFTQWSGNTLISYYLGDLLAMIGHTESIFKQKINLGNSCWSLVCAFTAAMLVTRFKRRTMYLACTCSLLVVYICWTITMQQSLAATAENRSNAAAGAATIAFIFLYAPCYNIGYNALTYTYLVELWPFAERSRGIAIFQLFGRCAGFFTTFVNPIGLKNISWKWLITYCCWLAFEICFVWFFFPETAGRTLEELAFLFEDKALADKAVVAVEKVVHHEDIDPVAIDPKSIEVGHAEIIEQVPEKGSKV</sequence>
<feature type="transmembrane region" description="Helical" evidence="8">
    <location>
        <begin position="188"/>
        <end position="209"/>
    </location>
</feature>
<feature type="transmembrane region" description="Helical" evidence="8">
    <location>
        <begin position="309"/>
        <end position="331"/>
    </location>
</feature>
<dbReference type="GO" id="GO:0016020">
    <property type="term" value="C:membrane"/>
    <property type="evidence" value="ECO:0007669"/>
    <property type="project" value="UniProtKB-SubCell"/>
</dbReference>
<evidence type="ECO:0000256" key="3">
    <source>
        <dbReference type="ARBA" id="ARBA00022448"/>
    </source>
</evidence>